<evidence type="ECO:0000313" key="2">
    <source>
        <dbReference type="WBParaSite" id="SSTP_0000744900.1"/>
    </source>
</evidence>
<organism evidence="2">
    <name type="scientific">Strongyloides stercoralis</name>
    <name type="common">Threadworm</name>
    <dbReference type="NCBI Taxonomy" id="6248"/>
    <lineage>
        <taxon>Eukaryota</taxon>
        <taxon>Metazoa</taxon>
        <taxon>Ecdysozoa</taxon>
        <taxon>Nematoda</taxon>
        <taxon>Chromadorea</taxon>
        <taxon>Rhabditida</taxon>
        <taxon>Tylenchina</taxon>
        <taxon>Panagrolaimomorpha</taxon>
        <taxon>Strongyloidoidea</taxon>
        <taxon>Strongyloididae</taxon>
        <taxon>Strongyloides</taxon>
    </lineage>
</organism>
<evidence type="ECO:0000313" key="1">
    <source>
        <dbReference type="Proteomes" id="UP000035681"/>
    </source>
</evidence>
<keyword evidence="1" id="KW-1185">Reference proteome</keyword>
<dbReference type="STRING" id="6248.A0A0K0ED86"/>
<dbReference type="WBParaSite" id="SSTP_0000744900.1">
    <property type="protein sequence ID" value="SSTP_0000744900.1"/>
    <property type="gene ID" value="SSTP_0000744900"/>
</dbReference>
<protein>
    <submittedName>
        <fullName evidence="2">Armadillo repeat-containing protein 8</fullName>
    </submittedName>
</protein>
<dbReference type="Proteomes" id="UP000035681">
    <property type="component" value="Unplaced"/>
</dbReference>
<proteinExistence type="predicted"/>
<dbReference type="InterPro" id="IPR011989">
    <property type="entry name" value="ARM-like"/>
</dbReference>
<dbReference type="WBParaSite" id="TCONS_00009479.p1">
    <property type="protein sequence ID" value="TCONS_00009479.p1"/>
    <property type="gene ID" value="XLOC_007285"/>
</dbReference>
<accession>A0A0K0ED86</accession>
<dbReference type="Gene3D" id="1.25.10.10">
    <property type="entry name" value="Leucine-rich Repeat Variant"/>
    <property type="match status" value="1"/>
</dbReference>
<dbReference type="AlphaFoldDB" id="A0A0K0ED86"/>
<reference evidence="2" key="1">
    <citation type="submission" date="2015-08" db="UniProtKB">
        <authorList>
            <consortium name="WormBaseParasite"/>
        </authorList>
    </citation>
    <scope>IDENTIFICATION</scope>
</reference>
<name>A0A0K0ED86_STRER</name>
<dbReference type="InterPro" id="IPR016024">
    <property type="entry name" value="ARM-type_fold"/>
</dbReference>
<sequence>MDSYNQFTSGPSMSVAGTSSYPMCQTPSVSSLNYPMSNSSTSQLGQLPTSSTPVVSCPTSVTVSGNYSYLQGNGYQQQGISNNIYNNQINYQQSNKNSQTLRPINYPLGYNFNHSINNYQPTPTESCDSIERNFQTQQWMQNNYLDNVYYNQQTPSGAPSVISNASYTSLGINDNTSQISYQTNLTDVGRMGDIRSMLQMQNYANSVISCGENVDPSSTSMTENFRANILNNLIDDDEEICKKALMIIENLAKKNSLQAKPFIIDIMDAIHNDSTTSPNMERLLKCLYYLIFKNEAMLLIISSLEICNFVFIDTLSRRMIKNHRYGKVALVIFFTLLSLPGEIGKKLRKYARKEIIMDKLLDYCDKILNPPNISIDIRQYLYSQRKEIRWILNCFKLIINDNLRKYALTKNGILLLFNIIDNCTLEDIQYLTLVCISTFISSRSIEYAEEFVKHGIIEKITSILDLSCPSRINGIVLSQRIVIECYEILLSVSDTNNITTNIAANTVDFMLKELRKDDSITIKYCTGFLCNLPSKSSAFKILLLEKEIIYLLLGTIRRYLEKCWTEKNKDEIKTIEEILDNCLTALKSLTSPNSNSLERLQYGMLIDKFLSIPESFQILMNLFINSIDSNKYRIVTILHRFISFDSNDYMRSYNVAELLLKNVEYFIKVIFDKAKSYNTCNEKLQKNLKELIIRSVSLLQYMCMCCINVPPQIRMILRRNNLNILEILDCVKDIDVSIQVIKFAEVLLNKDDNIVDDWLNHSRTNDAIKECSSSYDYKLKETTQKFLKSAQEMRFSILTEDGINCGDEISLANIFAGSS</sequence>
<dbReference type="SUPFAM" id="SSF48371">
    <property type="entry name" value="ARM repeat"/>
    <property type="match status" value="2"/>
</dbReference>